<feature type="coiled-coil region" evidence="1">
    <location>
        <begin position="792"/>
        <end position="819"/>
    </location>
</feature>
<feature type="region of interest" description="Disordered" evidence="2">
    <location>
        <begin position="1"/>
        <end position="63"/>
    </location>
</feature>
<evidence type="ECO:0000256" key="1">
    <source>
        <dbReference type="SAM" id="Coils"/>
    </source>
</evidence>
<keyword evidence="1" id="KW-0175">Coiled coil</keyword>
<feature type="compositionally biased region" description="Low complexity" evidence="2">
    <location>
        <begin position="359"/>
        <end position="370"/>
    </location>
</feature>
<dbReference type="RefSeq" id="XP_036630678.1">
    <property type="nucleotide sequence ID" value="XM_036777058.1"/>
</dbReference>
<keyword evidence="4" id="KW-1185">Reference proteome</keyword>
<feature type="region of interest" description="Disordered" evidence="2">
    <location>
        <begin position="75"/>
        <end position="100"/>
    </location>
</feature>
<feature type="compositionally biased region" description="Basic and acidic residues" evidence="2">
    <location>
        <begin position="47"/>
        <end position="59"/>
    </location>
</feature>
<gene>
    <name evidence="3" type="ORF">PC9H_007527</name>
</gene>
<feature type="region of interest" description="Disordered" evidence="2">
    <location>
        <begin position="277"/>
        <end position="334"/>
    </location>
</feature>
<proteinExistence type="predicted"/>
<organism evidence="3 4">
    <name type="scientific">Pleurotus ostreatus</name>
    <name type="common">Oyster mushroom</name>
    <name type="synonym">White-rot fungus</name>
    <dbReference type="NCBI Taxonomy" id="5322"/>
    <lineage>
        <taxon>Eukaryota</taxon>
        <taxon>Fungi</taxon>
        <taxon>Dikarya</taxon>
        <taxon>Basidiomycota</taxon>
        <taxon>Agaricomycotina</taxon>
        <taxon>Agaricomycetes</taxon>
        <taxon>Agaricomycetidae</taxon>
        <taxon>Agaricales</taxon>
        <taxon>Pleurotineae</taxon>
        <taxon>Pleurotaceae</taxon>
        <taxon>Pleurotus</taxon>
    </lineage>
</organism>
<evidence type="ECO:0000256" key="2">
    <source>
        <dbReference type="SAM" id="MobiDB-lite"/>
    </source>
</evidence>
<dbReference type="AlphaFoldDB" id="A0A8H6ZU35"/>
<feature type="region of interest" description="Disordered" evidence="2">
    <location>
        <begin position="397"/>
        <end position="434"/>
    </location>
</feature>
<feature type="compositionally biased region" description="Polar residues" evidence="2">
    <location>
        <begin position="1"/>
        <end position="21"/>
    </location>
</feature>
<dbReference type="OrthoDB" id="2261329at2759"/>
<accession>A0A8H6ZU35</accession>
<protein>
    <recommendedName>
        <fullName evidence="5">PH domain-containing protein</fullName>
    </recommendedName>
</protein>
<evidence type="ECO:0000313" key="3">
    <source>
        <dbReference type="EMBL" id="KAF7428306.1"/>
    </source>
</evidence>
<feature type="region of interest" description="Disordered" evidence="2">
    <location>
        <begin position="359"/>
        <end position="378"/>
    </location>
</feature>
<evidence type="ECO:0000313" key="4">
    <source>
        <dbReference type="Proteomes" id="UP000623687"/>
    </source>
</evidence>
<dbReference type="EMBL" id="JACETU010000005">
    <property type="protein sequence ID" value="KAF7428306.1"/>
    <property type="molecule type" value="Genomic_DNA"/>
</dbReference>
<evidence type="ECO:0008006" key="5">
    <source>
        <dbReference type="Google" id="ProtNLM"/>
    </source>
</evidence>
<reference evidence="3" key="1">
    <citation type="submission" date="2019-07" db="EMBL/GenBank/DDBJ databases">
        <authorList>
            <person name="Palmer J.M."/>
        </authorList>
    </citation>
    <scope>NUCLEOTIDE SEQUENCE</scope>
    <source>
        <strain evidence="3">PC9</strain>
    </source>
</reference>
<dbReference type="Proteomes" id="UP000623687">
    <property type="component" value="Unassembled WGS sequence"/>
</dbReference>
<name>A0A8H6ZU35_PLEOS</name>
<sequence>MGSRYTSSAHIQHQTSAQQLINRYESIGSPRTGRRTSRASPPPRTPPRQEIHMKKDKSPLRRSLQNVVTAFKKGARAISSRHDSESPVLRPVSGGLPSRRVDTTSLYNAEYSGQPSRPPTPPPKCPCLSGKLLYLSTDPMDSVWRPCAATMGLTSISLCHSQAKNGIDSSGISLLQCIEVRSSQFDSKYLPDRTSIGTSHVEDLRAFELIYDGKPTERFACFTTQERAMWIDTIWDAIISLHGSTRKMNILLGQGDRALDFQPFEDAVQPISVLPQGDQTHASQRPEAAHNISNLPQGSRSHEFPPMEVVQPLSYLPPPLPSKNSNLGRGPRPLSQASTVVANHRLLPPLVIANGCPSLSTSSGTTSSDTSHLRSRSPSIANLGSLSVVKQRLAQIQSPTKDTGMPPPTAFSRLPSPQKLKVPKQDDVTPLSPYDANNNILDYYRGQGNDEDRYSSEAVLITTQDIPRQQDYVPVVDIDVPRRNSDGDAAVQISGLPPYSMRTKEIVSGSQPRTCANNADTGQHLLEAINAKLDGLFNQPSERDSQSSEMLLSLRELAQRLDSSRREQIAKLDNILTATTSSAAPQIQNSSTILNKLDTLIETQRNAPPQTDDPTKHAQLEQLVGLLRADITDRASQIHQQADSVRYLNELNSWLEAFVSNGTTQIQGLAANVEALCQSMGCSTADARGSPYDGLREDIHRFILETRTRDENVATIHHNMMALLNEQRQGNVNAPHDLIAGIMHQQRRDHEAMLSTLVHEVSSEIRGERLRFVEAMKEATQINVQMHVDQFKRELNKEVVTMTKEVQRLHNEKKAMENQIAELFSFYSKRAPAEIDPGRLHFAR</sequence>
<comment type="caution">
    <text evidence="3">The sequence shown here is derived from an EMBL/GenBank/DDBJ whole genome shotgun (WGS) entry which is preliminary data.</text>
</comment>
<dbReference type="GeneID" id="59377345"/>
<dbReference type="VEuPathDB" id="FungiDB:PC9H_007527"/>